<dbReference type="Proteomes" id="UP000317243">
    <property type="component" value="Unassembled WGS sequence"/>
</dbReference>
<evidence type="ECO:0000256" key="2">
    <source>
        <dbReference type="ARBA" id="ARBA00022801"/>
    </source>
</evidence>
<organism evidence="5 6">
    <name type="scientific">Thalassoglobus neptunius</name>
    <dbReference type="NCBI Taxonomy" id="1938619"/>
    <lineage>
        <taxon>Bacteria</taxon>
        <taxon>Pseudomonadati</taxon>
        <taxon>Planctomycetota</taxon>
        <taxon>Planctomycetia</taxon>
        <taxon>Planctomycetales</taxon>
        <taxon>Planctomycetaceae</taxon>
        <taxon>Thalassoglobus</taxon>
    </lineage>
</organism>
<dbReference type="GO" id="GO:0047753">
    <property type="term" value="F:choline-sulfatase activity"/>
    <property type="evidence" value="ECO:0007669"/>
    <property type="project" value="UniProtKB-EC"/>
</dbReference>
<dbReference type="AlphaFoldDB" id="A0A5C5X7H2"/>
<dbReference type="InterPro" id="IPR017850">
    <property type="entry name" value="Alkaline_phosphatase_core_sf"/>
</dbReference>
<comment type="caution">
    <text evidence="5">The sequence shown here is derived from an EMBL/GenBank/DDBJ whole genome shotgun (WGS) entry which is preliminary data.</text>
</comment>
<gene>
    <name evidence="5" type="primary">betC_7</name>
    <name evidence="5" type="ORF">KOR42_15840</name>
</gene>
<name>A0A5C5X7H2_9PLAN</name>
<dbReference type="GO" id="GO:0005737">
    <property type="term" value="C:cytoplasm"/>
    <property type="evidence" value="ECO:0007669"/>
    <property type="project" value="TreeGrafter"/>
</dbReference>
<dbReference type="SUPFAM" id="SSF53649">
    <property type="entry name" value="Alkaline phosphatase-like"/>
    <property type="match status" value="1"/>
</dbReference>
<dbReference type="InterPro" id="IPR000917">
    <property type="entry name" value="Sulfatase_N"/>
</dbReference>
<dbReference type="EC" id="3.1.6.6" evidence="5"/>
<protein>
    <submittedName>
        <fullName evidence="5">Choline-sulfatase</fullName>
        <ecNumber evidence="5">3.1.6.6</ecNumber>
    </submittedName>
</protein>
<evidence type="ECO:0000256" key="1">
    <source>
        <dbReference type="ARBA" id="ARBA00022723"/>
    </source>
</evidence>
<proteinExistence type="predicted"/>
<dbReference type="CDD" id="cd16027">
    <property type="entry name" value="SGSH"/>
    <property type="match status" value="1"/>
</dbReference>
<dbReference type="GO" id="GO:0046872">
    <property type="term" value="F:metal ion binding"/>
    <property type="evidence" value="ECO:0007669"/>
    <property type="project" value="UniProtKB-KW"/>
</dbReference>
<feature type="compositionally biased region" description="Low complexity" evidence="3">
    <location>
        <begin position="504"/>
        <end position="519"/>
    </location>
</feature>
<dbReference type="PANTHER" id="PTHR45953">
    <property type="entry name" value="IDURONATE 2-SULFATASE"/>
    <property type="match status" value="1"/>
</dbReference>
<feature type="domain" description="Sulfatase N-terminal" evidence="4">
    <location>
        <begin position="38"/>
        <end position="329"/>
    </location>
</feature>
<evidence type="ECO:0000313" key="5">
    <source>
        <dbReference type="EMBL" id="TWT58213.1"/>
    </source>
</evidence>
<dbReference type="EMBL" id="SIHI01000001">
    <property type="protein sequence ID" value="TWT58213.1"/>
    <property type="molecule type" value="Genomic_DNA"/>
</dbReference>
<keyword evidence="2 5" id="KW-0378">Hydrolase</keyword>
<sequence>MQVFMHIRSLTLSRFVRMIAACLSLFLVTETLVASPTNLLIITVDDMSCDSMGVYDCPVPDTSPRMDQLAAESMRFDHAHVVVGNCMPSRNVMWSGRYPHSNGVEGFYQVPDATHPHLVDLMQQAGYFTAIRGKVTHSTPYHPYHWDLILDTDTDGRQFALKDAKSYGKSAAMGIAAAEEAGQPFCVMINVSDPHKPFYAQGKNGTVFDDPHVPSRVFTADDVSVPGFLFEDPVVRQELAHYYSSVRRADDCVGEVLDALDASGVRDETLVVFLSDHGMPLPFAKTQVYHHSSRTPLMFRWPGKIEENSVDTKHMVSAVDLLPTILDAMRLSVPEGIQGKSFLPILEGDDQPGRDFVVKEYNENSGRSRDPMRAIQTENLLYIFNPWSNGERVFATATSGTQTYKRMKQLAESDPQIRERHEVYLHRQPKELYDITSDPDCLHNLIDSPTHTADLDFLRTTLEQWMVETEDHCLIAFRNRDDPEAMENYVLAKEAEATSRPRRNGGQSNSSRQSQRQRNLVSMKVIRSAAPELQATVQIEHKIPKKLGEQKLHVTLKGGPNDKRIERKIVSVSGVGTETVKFDIPESLKDDVISCAVFVGEDFPQNLQHIQSSQVPPESKQKN</sequence>
<feature type="region of interest" description="Disordered" evidence="3">
    <location>
        <begin position="494"/>
        <end position="519"/>
    </location>
</feature>
<evidence type="ECO:0000313" key="6">
    <source>
        <dbReference type="Proteomes" id="UP000317243"/>
    </source>
</evidence>
<evidence type="ECO:0000259" key="4">
    <source>
        <dbReference type="Pfam" id="PF00884"/>
    </source>
</evidence>
<keyword evidence="6" id="KW-1185">Reference proteome</keyword>
<dbReference type="PANTHER" id="PTHR45953:SF1">
    <property type="entry name" value="IDURONATE 2-SULFATASE"/>
    <property type="match status" value="1"/>
</dbReference>
<dbReference type="Gene3D" id="3.40.720.10">
    <property type="entry name" value="Alkaline Phosphatase, subunit A"/>
    <property type="match status" value="1"/>
</dbReference>
<evidence type="ECO:0000256" key="3">
    <source>
        <dbReference type="SAM" id="MobiDB-lite"/>
    </source>
</evidence>
<accession>A0A5C5X7H2</accession>
<keyword evidence="1" id="KW-0479">Metal-binding</keyword>
<reference evidence="5 6" key="1">
    <citation type="submission" date="2019-02" db="EMBL/GenBank/DDBJ databases">
        <title>Deep-cultivation of Planctomycetes and their phenomic and genomic characterization uncovers novel biology.</title>
        <authorList>
            <person name="Wiegand S."/>
            <person name="Jogler M."/>
            <person name="Boedeker C."/>
            <person name="Pinto D."/>
            <person name="Vollmers J."/>
            <person name="Rivas-Marin E."/>
            <person name="Kohn T."/>
            <person name="Peeters S.H."/>
            <person name="Heuer A."/>
            <person name="Rast P."/>
            <person name="Oberbeckmann S."/>
            <person name="Bunk B."/>
            <person name="Jeske O."/>
            <person name="Meyerdierks A."/>
            <person name="Storesund J.E."/>
            <person name="Kallscheuer N."/>
            <person name="Luecker S."/>
            <person name="Lage O.M."/>
            <person name="Pohl T."/>
            <person name="Merkel B.J."/>
            <person name="Hornburger P."/>
            <person name="Mueller R.-W."/>
            <person name="Bruemmer F."/>
            <person name="Labrenz M."/>
            <person name="Spormann A.M."/>
            <person name="Op Den Camp H."/>
            <person name="Overmann J."/>
            <person name="Amann R."/>
            <person name="Jetten M.S.M."/>
            <person name="Mascher T."/>
            <person name="Medema M.H."/>
            <person name="Devos D.P."/>
            <person name="Kaster A.-K."/>
            <person name="Ovreas L."/>
            <person name="Rohde M."/>
            <person name="Galperin M.Y."/>
            <person name="Jogler C."/>
        </authorList>
    </citation>
    <scope>NUCLEOTIDE SEQUENCE [LARGE SCALE GENOMIC DNA]</scope>
    <source>
        <strain evidence="5 6">KOR42</strain>
    </source>
</reference>
<dbReference type="Pfam" id="PF00884">
    <property type="entry name" value="Sulfatase"/>
    <property type="match status" value="1"/>
</dbReference>